<organism evidence="18">
    <name type="scientific">Thiolapillus brandeum</name>
    <dbReference type="NCBI Taxonomy" id="1076588"/>
    <lineage>
        <taxon>Bacteria</taxon>
        <taxon>Pseudomonadati</taxon>
        <taxon>Pseudomonadota</taxon>
        <taxon>Gammaproteobacteria</taxon>
        <taxon>Chromatiales</taxon>
        <taxon>Sedimenticolaceae</taxon>
        <taxon>Thiolapillus</taxon>
    </lineage>
</organism>
<evidence type="ECO:0000259" key="17">
    <source>
        <dbReference type="Pfam" id="PF22461"/>
    </source>
</evidence>
<evidence type="ECO:0000256" key="3">
    <source>
        <dbReference type="ARBA" id="ARBA00022448"/>
    </source>
</evidence>
<dbReference type="GO" id="GO:0015159">
    <property type="term" value="F:polysaccharide transmembrane transporter activity"/>
    <property type="evidence" value="ECO:0007669"/>
    <property type="project" value="InterPro"/>
</dbReference>
<dbReference type="GO" id="GO:0006811">
    <property type="term" value="P:monoatomic ion transport"/>
    <property type="evidence" value="ECO:0007669"/>
    <property type="project" value="UniProtKB-KW"/>
</dbReference>
<evidence type="ECO:0000256" key="8">
    <source>
        <dbReference type="ARBA" id="ARBA00023047"/>
    </source>
</evidence>
<keyword evidence="8" id="KW-0625">Polysaccharide transport</keyword>
<reference evidence="18" key="1">
    <citation type="journal article" date="2020" name="mSystems">
        <title>Genome- and Community-Level Interaction Insights into Carbon Utilization and Element Cycling Functions of Hydrothermarchaeota in Hydrothermal Sediment.</title>
        <authorList>
            <person name="Zhou Z."/>
            <person name="Liu Y."/>
            <person name="Xu W."/>
            <person name="Pan J."/>
            <person name="Luo Z.H."/>
            <person name="Li M."/>
        </authorList>
    </citation>
    <scope>NUCLEOTIDE SEQUENCE [LARGE SCALE GENOMIC DNA]</scope>
    <source>
        <strain evidence="18">HyVt-458</strain>
    </source>
</reference>
<comment type="caution">
    <text evidence="18">The sequence shown here is derived from an EMBL/GenBank/DDBJ whole genome shotgun (WGS) entry which is preliminary data.</text>
</comment>
<feature type="domain" description="SLBB" evidence="17">
    <location>
        <begin position="144"/>
        <end position="223"/>
    </location>
</feature>
<dbReference type="GO" id="GO:0046930">
    <property type="term" value="C:pore complex"/>
    <property type="evidence" value="ECO:0007669"/>
    <property type="project" value="UniProtKB-KW"/>
</dbReference>
<evidence type="ECO:0000256" key="11">
    <source>
        <dbReference type="ARBA" id="ARBA00023136"/>
    </source>
</evidence>
<sequence length="249" mass="27326">MLNRFILFVAMTVCAGLFQAVLAEDVLDDLVSDGQAKASPKESETGTPITDFSVAQTLNRQDPGSYEYRIGPMDVIEVEVFQAEELSREARVNTQGYVSLPLIGGVKVAGLTTSEAERQIEKVLGEKYLQDPHVTVFIKAYESQKITVEGWVKNPGVFPLKGKTTFLQAIANAKGMDRLADFSEVAIFRTVNGKTTGYILSYTKVRSGQQIDPVLQSGDIIVVNRSGSKAGWELFTKTLTSFVGWTVLF</sequence>
<comment type="subcellular location">
    <subcellularLocation>
        <location evidence="1">Cell outer membrane</location>
        <topology evidence="1">Multi-pass membrane protein</topology>
    </subcellularLocation>
</comment>
<keyword evidence="7 15" id="KW-0732">Signal</keyword>
<gene>
    <name evidence="18" type="ORF">ENJ12_04945</name>
</gene>
<evidence type="ECO:0000256" key="12">
    <source>
        <dbReference type="ARBA" id="ARBA00023139"/>
    </source>
</evidence>
<keyword evidence="10" id="KW-0626">Porin</keyword>
<dbReference type="GO" id="GO:0015288">
    <property type="term" value="F:porin activity"/>
    <property type="evidence" value="ECO:0007669"/>
    <property type="project" value="UniProtKB-KW"/>
</dbReference>
<evidence type="ECO:0000256" key="4">
    <source>
        <dbReference type="ARBA" id="ARBA00022452"/>
    </source>
</evidence>
<keyword evidence="14" id="KW-0449">Lipoprotein</keyword>
<keyword evidence="5" id="KW-0762">Sugar transport</keyword>
<evidence type="ECO:0000259" key="16">
    <source>
        <dbReference type="Pfam" id="PF02563"/>
    </source>
</evidence>
<evidence type="ECO:0000256" key="10">
    <source>
        <dbReference type="ARBA" id="ARBA00023114"/>
    </source>
</evidence>
<feature type="chain" id="PRO_5032293277" evidence="15">
    <location>
        <begin position="24"/>
        <end position="249"/>
    </location>
</feature>
<proteinExistence type="inferred from homology"/>
<dbReference type="InterPro" id="IPR049712">
    <property type="entry name" value="Poly_export"/>
</dbReference>
<name>A0A831RXZ3_9GAMM</name>
<keyword evidence="4" id="KW-1134">Transmembrane beta strand</keyword>
<evidence type="ECO:0000256" key="6">
    <source>
        <dbReference type="ARBA" id="ARBA00022692"/>
    </source>
</evidence>
<keyword evidence="11" id="KW-0472">Membrane</keyword>
<keyword evidence="12" id="KW-0564">Palmitate</keyword>
<evidence type="ECO:0000256" key="13">
    <source>
        <dbReference type="ARBA" id="ARBA00023237"/>
    </source>
</evidence>
<dbReference type="Pfam" id="PF02563">
    <property type="entry name" value="Poly_export"/>
    <property type="match status" value="1"/>
</dbReference>
<keyword evidence="9" id="KW-0406">Ion transport</keyword>
<dbReference type="Proteomes" id="UP000886339">
    <property type="component" value="Unassembled WGS sequence"/>
</dbReference>
<dbReference type="PANTHER" id="PTHR33619">
    <property type="entry name" value="POLYSACCHARIDE EXPORT PROTEIN GFCE-RELATED"/>
    <property type="match status" value="1"/>
</dbReference>
<evidence type="ECO:0000256" key="2">
    <source>
        <dbReference type="ARBA" id="ARBA00009450"/>
    </source>
</evidence>
<evidence type="ECO:0000313" key="18">
    <source>
        <dbReference type="EMBL" id="HEC06173.1"/>
    </source>
</evidence>
<feature type="domain" description="Polysaccharide export protein N-terminal" evidence="16">
    <location>
        <begin position="65"/>
        <end position="138"/>
    </location>
</feature>
<dbReference type="Gene3D" id="3.30.1950.10">
    <property type="entry name" value="wza like domain"/>
    <property type="match status" value="1"/>
</dbReference>
<dbReference type="EMBL" id="DRLF01000178">
    <property type="protein sequence ID" value="HEC06173.1"/>
    <property type="molecule type" value="Genomic_DNA"/>
</dbReference>
<keyword evidence="13" id="KW-0998">Cell outer membrane</keyword>
<keyword evidence="6" id="KW-0812">Transmembrane</keyword>
<evidence type="ECO:0000256" key="7">
    <source>
        <dbReference type="ARBA" id="ARBA00022729"/>
    </source>
</evidence>
<evidence type="ECO:0000256" key="9">
    <source>
        <dbReference type="ARBA" id="ARBA00023065"/>
    </source>
</evidence>
<comment type="similarity">
    <text evidence="2">Belongs to the BexD/CtrA/VexA family.</text>
</comment>
<dbReference type="InterPro" id="IPR054765">
    <property type="entry name" value="SLBB_dom"/>
</dbReference>
<feature type="signal peptide" evidence="15">
    <location>
        <begin position="1"/>
        <end position="23"/>
    </location>
</feature>
<evidence type="ECO:0000256" key="1">
    <source>
        <dbReference type="ARBA" id="ARBA00004571"/>
    </source>
</evidence>
<keyword evidence="3" id="KW-0813">Transport</keyword>
<dbReference type="InterPro" id="IPR003715">
    <property type="entry name" value="Poly_export_N"/>
</dbReference>
<dbReference type="Pfam" id="PF22461">
    <property type="entry name" value="SLBB_2"/>
    <property type="match status" value="1"/>
</dbReference>
<evidence type="ECO:0000256" key="15">
    <source>
        <dbReference type="SAM" id="SignalP"/>
    </source>
</evidence>
<dbReference type="AlphaFoldDB" id="A0A831RXZ3"/>
<evidence type="ECO:0000256" key="5">
    <source>
        <dbReference type="ARBA" id="ARBA00022597"/>
    </source>
</evidence>
<evidence type="ECO:0000256" key="14">
    <source>
        <dbReference type="ARBA" id="ARBA00023288"/>
    </source>
</evidence>
<dbReference type="GO" id="GO:0009279">
    <property type="term" value="C:cell outer membrane"/>
    <property type="evidence" value="ECO:0007669"/>
    <property type="project" value="UniProtKB-SubCell"/>
</dbReference>
<dbReference type="PANTHER" id="PTHR33619:SF3">
    <property type="entry name" value="POLYSACCHARIDE EXPORT PROTEIN GFCE-RELATED"/>
    <property type="match status" value="1"/>
</dbReference>
<protein>
    <submittedName>
        <fullName evidence="18">Polysaccharide export protein</fullName>
    </submittedName>
</protein>
<accession>A0A831RXZ3</accession>